<dbReference type="PANTHER" id="PTHR11878:SF65">
    <property type="entry name" value="NA_CA-EXCHANGE PROTEIN, ISOFORM G"/>
    <property type="match status" value="1"/>
</dbReference>
<dbReference type="InterPro" id="IPR003644">
    <property type="entry name" value="Calx_beta"/>
</dbReference>
<dbReference type="GO" id="GO:0016020">
    <property type="term" value="C:membrane"/>
    <property type="evidence" value="ECO:0007669"/>
    <property type="project" value="InterPro"/>
</dbReference>
<keyword evidence="2" id="KW-0677">Repeat</keyword>
<evidence type="ECO:0000259" key="6">
    <source>
        <dbReference type="SMART" id="SM00237"/>
    </source>
</evidence>
<evidence type="ECO:0000256" key="4">
    <source>
        <dbReference type="ARBA" id="ARBA00023065"/>
    </source>
</evidence>
<keyword evidence="3" id="KW-0106">Calcium</keyword>
<protein>
    <submittedName>
        <fullName evidence="7">SLC8A1 protein</fullName>
    </submittedName>
</protein>
<dbReference type="EMBL" id="CAJNJA010041586">
    <property type="protein sequence ID" value="CAE7776225.1"/>
    <property type="molecule type" value="Genomic_DNA"/>
</dbReference>
<gene>
    <name evidence="7" type="primary">SLC8A1</name>
    <name evidence="7" type="ORF">SNEC2469_LOCUS22719</name>
</gene>
<organism evidence="7 8">
    <name type="scientific">Symbiodinium necroappetens</name>
    <dbReference type="NCBI Taxonomy" id="1628268"/>
    <lineage>
        <taxon>Eukaryota</taxon>
        <taxon>Sar</taxon>
        <taxon>Alveolata</taxon>
        <taxon>Dinophyceae</taxon>
        <taxon>Suessiales</taxon>
        <taxon>Symbiodiniaceae</taxon>
        <taxon>Symbiodinium</taxon>
    </lineage>
</organism>
<keyword evidence="5" id="KW-1133">Transmembrane helix</keyword>
<keyword evidence="4" id="KW-0406">Ion transport</keyword>
<evidence type="ECO:0000313" key="8">
    <source>
        <dbReference type="Proteomes" id="UP000601435"/>
    </source>
</evidence>
<proteinExistence type="predicted"/>
<dbReference type="SMART" id="SM00237">
    <property type="entry name" value="Calx_beta"/>
    <property type="match status" value="1"/>
</dbReference>
<dbReference type="InterPro" id="IPR038081">
    <property type="entry name" value="CalX-like_sf"/>
</dbReference>
<evidence type="ECO:0000313" key="7">
    <source>
        <dbReference type="EMBL" id="CAE7776225.1"/>
    </source>
</evidence>
<evidence type="ECO:0000256" key="2">
    <source>
        <dbReference type="ARBA" id="ARBA00022737"/>
    </source>
</evidence>
<feature type="non-terminal residue" evidence="7">
    <location>
        <position position="350"/>
    </location>
</feature>
<dbReference type="SUPFAM" id="SSF141072">
    <property type="entry name" value="CalX-like"/>
    <property type="match status" value="1"/>
</dbReference>
<evidence type="ECO:0000256" key="3">
    <source>
        <dbReference type="ARBA" id="ARBA00022837"/>
    </source>
</evidence>
<comment type="caution">
    <text evidence="7">The sequence shown here is derived from an EMBL/GenBank/DDBJ whole genome shotgun (WGS) entry which is preliminary data.</text>
</comment>
<dbReference type="OrthoDB" id="410592at2759"/>
<keyword evidence="5" id="KW-0472">Membrane</keyword>
<feature type="domain" description="Calx-beta" evidence="6">
    <location>
        <begin position="16"/>
        <end position="115"/>
    </location>
</feature>
<feature type="transmembrane region" description="Helical" evidence="5">
    <location>
        <begin position="307"/>
        <end position="325"/>
    </location>
</feature>
<dbReference type="InterPro" id="IPR051171">
    <property type="entry name" value="CaCA"/>
</dbReference>
<dbReference type="Pfam" id="PF03160">
    <property type="entry name" value="Calx-beta"/>
    <property type="match status" value="1"/>
</dbReference>
<dbReference type="Proteomes" id="UP000601435">
    <property type="component" value="Unassembled WGS sequence"/>
</dbReference>
<reference evidence="7" key="1">
    <citation type="submission" date="2021-02" db="EMBL/GenBank/DDBJ databases">
        <authorList>
            <person name="Dougan E. K."/>
            <person name="Rhodes N."/>
            <person name="Thang M."/>
            <person name="Chan C."/>
        </authorList>
    </citation>
    <scope>NUCLEOTIDE SEQUENCE</scope>
</reference>
<keyword evidence="1" id="KW-0732">Signal</keyword>
<dbReference type="AlphaFoldDB" id="A0A812YHT8"/>
<keyword evidence="5" id="KW-0812">Transmembrane</keyword>
<evidence type="ECO:0000256" key="5">
    <source>
        <dbReference type="SAM" id="Phobius"/>
    </source>
</evidence>
<feature type="transmembrane region" description="Helical" evidence="5">
    <location>
        <begin position="231"/>
        <end position="251"/>
    </location>
</feature>
<feature type="transmembrane region" description="Helical" evidence="5">
    <location>
        <begin position="331"/>
        <end position="349"/>
    </location>
</feature>
<sequence length="350" mass="38878">MAEGSQFVRVVPGPAGPAEDSSPNTGDLVQFTTGIYYVEEDEEFLTVDIMRLGSLRGTATVDFYTEDGSAKAGKQYHTASGQVEFKDREYRQSIQIQTVSSPLWSPTLEFKIHLANPTGCSVGMHLSSCRVKVIDADPFPSSKYGNLLLQGEEGVKKIRRICLLWEYWKLCILQVPGIGRRTLATLILDEFRNAKRLTILLLQVYMVDVVFNTADPEAEAQLIGSSRQESAIVVGVLLAAPMVLVHIAALIKAKMDLKGHLHLFLQRSLFRKYLNYSEESRSSVPPALMQSAITRESEEAASSFGKVLDLVAIMCQLVIFAYFTIMENPTAMIFILAMPCSMLLYFTLVS</sequence>
<keyword evidence="8" id="KW-1185">Reference proteome</keyword>
<keyword evidence="4" id="KW-0813">Transport</keyword>
<dbReference type="PANTHER" id="PTHR11878">
    <property type="entry name" value="SODIUM/CALCIUM EXCHANGER"/>
    <property type="match status" value="1"/>
</dbReference>
<dbReference type="GO" id="GO:0030001">
    <property type="term" value="P:metal ion transport"/>
    <property type="evidence" value="ECO:0007669"/>
    <property type="project" value="TreeGrafter"/>
</dbReference>
<dbReference type="GO" id="GO:0007154">
    <property type="term" value="P:cell communication"/>
    <property type="evidence" value="ECO:0007669"/>
    <property type="project" value="InterPro"/>
</dbReference>
<accession>A0A812YHT8</accession>
<name>A0A812YHT8_9DINO</name>
<evidence type="ECO:0000256" key="1">
    <source>
        <dbReference type="ARBA" id="ARBA00022729"/>
    </source>
</evidence>
<dbReference type="Gene3D" id="2.60.40.2030">
    <property type="match status" value="1"/>
</dbReference>